<dbReference type="PANTHER" id="PTHR39166:SF1">
    <property type="entry name" value="BLL1166 PROTEIN"/>
    <property type="match status" value="1"/>
</dbReference>
<gene>
    <name evidence="1" type="ORF">SD607_00022</name>
</gene>
<dbReference type="EMBL" id="MN728682">
    <property type="protein sequence ID" value="QHW12377.1"/>
    <property type="molecule type" value="Genomic_DNA"/>
</dbReference>
<organism evidence="1">
    <name type="scientific">Macrococcoides canis</name>
    <dbReference type="NCBI Taxonomy" id="1855823"/>
    <lineage>
        <taxon>Bacteria</taxon>
        <taxon>Bacillati</taxon>
        <taxon>Bacillota</taxon>
        <taxon>Bacilli</taxon>
        <taxon>Bacillales</taxon>
        <taxon>Staphylococcaceae</taxon>
        <taxon>Macrococcoides</taxon>
    </lineage>
</organism>
<dbReference type="GO" id="GO:0016740">
    <property type="term" value="F:transferase activity"/>
    <property type="evidence" value="ECO:0007669"/>
    <property type="project" value="UniProtKB-KW"/>
</dbReference>
<keyword evidence="1" id="KW-0808">Transferase</keyword>
<reference evidence="1" key="1">
    <citation type="journal article" date="2020" name="Antimicrob. Agents Chemother.">
        <title>The novel macrolide resistance genes mef(D), msr(F) and msr(H) are present on resistance islands in Macrococcus canis, Macrococcus caseolyticus and Staphylococcus aureus.</title>
        <authorList>
            <person name="Schwendener S."/>
            <person name="Dona V."/>
            <person name="Perreten V."/>
        </authorList>
    </citation>
    <scope>NUCLEOTIDE SEQUENCE</scope>
    <source>
        <strain evidence="1">SD607</strain>
    </source>
</reference>
<protein>
    <submittedName>
        <fullName evidence="1">Nucleotidyltransferase family protein</fullName>
    </submittedName>
</protein>
<name>A0A6G5ZYA1_9STAP</name>
<dbReference type="AlphaFoldDB" id="A0A6G5ZYA1"/>
<dbReference type="Pfam" id="PF06042">
    <property type="entry name" value="NTP_transf_6"/>
    <property type="match status" value="1"/>
</dbReference>
<sequence length="186" mass="22258">MIIKSKEELINIIETDKDMIEILKTVSLLDLPDWWISAGFIRNKIWDVLHDCYIKTKYNDVDVIYYDITDIQESTEKIYENKLHRLKSEVPWSVKNQARMHLRNGTDPYNSSIDAVNQYPECPTAICIKLVDTKVVIHYDYDFDELFNGIVRPTPYFDNEERKAIYLKRIEEKDWTSKWPKLEIYK</sequence>
<accession>A0A6G5ZYA1</accession>
<proteinExistence type="predicted"/>
<dbReference type="RefSeq" id="WP_202983070.1">
    <property type="nucleotide sequence ID" value="NZ_CP047361.1"/>
</dbReference>
<dbReference type="PANTHER" id="PTHR39166">
    <property type="entry name" value="BLL1166 PROTEIN"/>
    <property type="match status" value="1"/>
</dbReference>
<dbReference type="InterPro" id="IPR009267">
    <property type="entry name" value="NTP_transf_6"/>
</dbReference>
<evidence type="ECO:0000313" key="1">
    <source>
        <dbReference type="EMBL" id="QHW12377.1"/>
    </source>
</evidence>